<reference evidence="2" key="1">
    <citation type="submission" date="2023-11" db="EMBL/GenBank/DDBJ databases">
        <title>Genome assemblies of two species of porcelain crab, Petrolisthes cinctipes and Petrolisthes manimaculis (Anomura: Porcellanidae).</title>
        <authorList>
            <person name="Angst P."/>
        </authorList>
    </citation>
    <scope>NUCLEOTIDE SEQUENCE</scope>
    <source>
        <strain evidence="2">PB745_02</strain>
        <tissue evidence="2">Gill</tissue>
    </source>
</reference>
<dbReference type="AlphaFoldDB" id="A0AAE1P9P2"/>
<evidence type="ECO:0000313" key="3">
    <source>
        <dbReference type="Proteomes" id="UP001292094"/>
    </source>
</evidence>
<gene>
    <name evidence="2" type="ORF">Pmani_023967</name>
</gene>
<protein>
    <submittedName>
        <fullName evidence="2">Uncharacterized protein</fullName>
    </submittedName>
</protein>
<organism evidence="2 3">
    <name type="scientific">Petrolisthes manimaculis</name>
    <dbReference type="NCBI Taxonomy" id="1843537"/>
    <lineage>
        <taxon>Eukaryota</taxon>
        <taxon>Metazoa</taxon>
        <taxon>Ecdysozoa</taxon>
        <taxon>Arthropoda</taxon>
        <taxon>Crustacea</taxon>
        <taxon>Multicrustacea</taxon>
        <taxon>Malacostraca</taxon>
        <taxon>Eumalacostraca</taxon>
        <taxon>Eucarida</taxon>
        <taxon>Decapoda</taxon>
        <taxon>Pleocyemata</taxon>
        <taxon>Anomura</taxon>
        <taxon>Galatheoidea</taxon>
        <taxon>Porcellanidae</taxon>
        <taxon>Petrolisthes</taxon>
    </lineage>
</organism>
<evidence type="ECO:0000256" key="1">
    <source>
        <dbReference type="SAM" id="MobiDB-lite"/>
    </source>
</evidence>
<name>A0AAE1P9P2_9EUCA</name>
<accession>A0AAE1P9P2</accession>
<proteinExistence type="predicted"/>
<evidence type="ECO:0000313" key="2">
    <source>
        <dbReference type="EMBL" id="KAK4304073.1"/>
    </source>
</evidence>
<feature type="region of interest" description="Disordered" evidence="1">
    <location>
        <begin position="16"/>
        <end position="35"/>
    </location>
</feature>
<keyword evidence="3" id="KW-1185">Reference proteome</keyword>
<dbReference type="Proteomes" id="UP001292094">
    <property type="component" value="Unassembled WGS sequence"/>
</dbReference>
<sequence length="155" mass="17197">MWSFVHNLSQHYQAPFTSVSNPRQKPSRLGPDYYQTGTRLREDSDMFPIGDEQIGMILDSRGKDYNMTGTRPCMDVGQYNEQKKKAKISMVKYGSHTSALSLSHVIVSTTVSSPVGGSAGETDAQEEVEGPSLEGRTFFIFLSMFKNFICLADPG</sequence>
<dbReference type="EMBL" id="JAWZYT010002487">
    <property type="protein sequence ID" value="KAK4304073.1"/>
    <property type="molecule type" value="Genomic_DNA"/>
</dbReference>
<comment type="caution">
    <text evidence="2">The sequence shown here is derived from an EMBL/GenBank/DDBJ whole genome shotgun (WGS) entry which is preliminary data.</text>
</comment>